<feature type="signal peptide" evidence="1">
    <location>
        <begin position="1"/>
        <end position="22"/>
    </location>
</feature>
<evidence type="ECO:0000313" key="3">
    <source>
        <dbReference type="Proteomes" id="UP000004633"/>
    </source>
</evidence>
<keyword evidence="3" id="KW-1185">Reference proteome</keyword>
<dbReference type="EMBL" id="AECV01000052">
    <property type="protein sequence ID" value="EFW28907.1"/>
    <property type="molecule type" value="Genomic_DNA"/>
</dbReference>
<dbReference type="HOGENOM" id="CLU_1239434_0_0_9"/>
<protein>
    <submittedName>
        <fullName evidence="2">Uncharacterized protein</fullName>
    </submittedName>
</protein>
<dbReference type="Proteomes" id="UP000004633">
    <property type="component" value="Unassembled WGS sequence"/>
</dbReference>
<evidence type="ECO:0000313" key="2">
    <source>
        <dbReference type="EMBL" id="EFW28907.1"/>
    </source>
</evidence>
<dbReference type="RefSeq" id="WP_009350577.1">
    <property type="nucleotide sequence ID" value="NZ_GL638154.1"/>
</dbReference>
<evidence type="ECO:0000256" key="1">
    <source>
        <dbReference type="SAM" id="SignalP"/>
    </source>
</evidence>
<accession>E7N4I5</accession>
<feature type="chain" id="PRO_5003221998" evidence="1">
    <location>
        <begin position="23"/>
        <end position="223"/>
    </location>
</feature>
<keyword evidence="1" id="KW-0732">Signal</keyword>
<name>E7N4I5_9FIRM</name>
<proteinExistence type="predicted"/>
<sequence>MRHIHFLTIFFAVLMSTSAAFAAPLIAVDRGDGVLVEKESGKIIGKINPGNPTGQIIRVDAGNYAVGFVSTLLFEPVEKKDIPVPAYNRDAMERVTTFLTTGRKDPLRLFISCTEMKEEFYNRVMRGAETEYIDTRLEKASRDAGKTMPRRVDFPTVGDGSRLYTVTDMMNGIKMHTDILYIVKAPVIWAVEFDYPEDVPGLGARVREALEDVQAWTTGEPGK</sequence>
<dbReference type="AlphaFoldDB" id="E7N4I5"/>
<gene>
    <name evidence="2" type="ORF">HMPREF9555_01929</name>
</gene>
<comment type="caution">
    <text evidence="2">The sequence shown here is derived from an EMBL/GenBank/DDBJ whole genome shotgun (WGS) entry which is preliminary data.</text>
</comment>
<reference evidence="2 3" key="1">
    <citation type="submission" date="2010-08" db="EMBL/GenBank/DDBJ databases">
        <authorList>
            <person name="Weinstock G."/>
            <person name="Sodergren E."/>
            <person name="Clifton S."/>
            <person name="Fulton L."/>
            <person name="Fulton B."/>
            <person name="Courtney L."/>
            <person name="Fronick C."/>
            <person name="Harrison M."/>
            <person name="Strong C."/>
            <person name="Farmer C."/>
            <person name="Delahaunty K."/>
            <person name="Markovic C."/>
            <person name="Hall O."/>
            <person name="Minx P."/>
            <person name="Tomlinson C."/>
            <person name="Mitreva M."/>
            <person name="Hou S."/>
            <person name="Chen J."/>
            <person name="Wollam A."/>
            <person name="Pepin K.H."/>
            <person name="Johnson M."/>
            <person name="Bhonagiri V."/>
            <person name="Zhang X."/>
            <person name="Suruliraj S."/>
            <person name="Warren W."/>
            <person name="Chinwalla A."/>
            <person name="Mardis E.R."/>
            <person name="Wilson R.K."/>
        </authorList>
    </citation>
    <scope>NUCLEOTIDE SEQUENCE [LARGE SCALE GENOMIC DNA]</scope>
    <source>
        <strain evidence="2 3">F0399</strain>
    </source>
</reference>
<organism evidence="2 3">
    <name type="scientific">Selenomonas artemidis F0399</name>
    <dbReference type="NCBI Taxonomy" id="749551"/>
    <lineage>
        <taxon>Bacteria</taxon>
        <taxon>Bacillati</taxon>
        <taxon>Bacillota</taxon>
        <taxon>Negativicutes</taxon>
        <taxon>Selenomonadales</taxon>
        <taxon>Selenomonadaceae</taxon>
        <taxon>Selenomonas</taxon>
    </lineage>
</organism>